<organism evidence="2">
    <name type="scientific">Trypanosoma vivax (strain Y486)</name>
    <dbReference type="NCBI Taxonomy" id="1055687"/>
    <lineage>
        <taxon>Eukaryota</taxon>
        <taxon>Discoba</taxon>
        <taxon>Euglenozoa</taxon>
        <taxon>Kinetoplastea</taxon>
        <taxon>Metakinetoplastina</taxon>
        <taxon>Trypanosomatida</taxon>
        <taxon>Trypanosomatidae</taxon>
        <taxon>Trypanosoma</taxon>
        <taxon>Duttonella</taxon>
    </lineage>
</organism>
<evidence type="ECO:0000313" key="2">
    <source>
        <dbReference type="EMBL" id="CCC52352.1"/>
    </source>
</evidence>
<dbReference type="AlphaFoldDB" id="G0U4I8"/>
<dbReference type="EMBL" id="HE573026">
    <property type="protein sequence ID" value="CCC52352.1"/>
    <property type="molecule type" value="Genomic_DNA"/>
</dbReference>
<keyword evidence="1" id="KW-0175">Coiled coil</keyword>
<name>G0U4I8_TRYVY</name>
<proteinExistence type="predicted"/>
<dbReference type="VEuPathDB" id="TriTrypDB:TvY486_1013950"/>
<reference evidence="2" key="1">
    <citation type="journal article" date="2012" name="Proc. Natl. Acad. Sci. U.S.A.">
        <title>Antigenic diversity is generated by distinct evolutionary mechanisms in African trypanosome species.</title>
        <authorList>
            <person name="Jackson A.P."/>
            <person name="Berry A."/>
            <person name="Aslett M."/>
            <person name="Allison H.C."/>
            <person name="Burton P."/>
            <person name="Vavrova-Anderson J."/>
            <person name="Brown R."/>
            <person name="Browne H."/>
            <person name="Corton N."/>
            <person name="Hauser H."/>
            <person name="Gamble J."/>
            <person name="Gilderthorp R."/>
            <person name="Marcello L."/>
            <person name="McQuillan J."/>
            <person name="Otto T.D."/>
            <person name="Quail M.A."/>
            <person name="Sanders M.J."/>
            <person name="van Tonder A."/>
            <person name="Ginger M.L."/>
            <person name="Field M.C."/>
            <person name="Barry J.D."/>
            <person name="Hertz-Fowler C."/>
            <person name="Berriman M."/>
        </authorList>
    </citation>
    <scope>NUCLEOTIDE SEQUENCE</scope>
    <source>
        <strain evidence="2">Y486</strain>
    </source>
</reference>
<evidence type="ECO:0000256" key="1">
    <source>
        <dbReference type="SAM" id="Coils"/>
    </source>
</evidence>
<accession>G0U4I8</accession>
<protein>
    <submittedName>
        <fullName evidence="2">Uncharacterized protein</fullName>
    </submittedName>
</protein>
<sequence length="680" mass="75160">MSTVEELKKAIAEEMEEHKQRLEDKCNQRAALKVFLGDLKLQMQELITCVTNLRVAKSMKTEEAKAGERQEIFDTGLSAVDDVLYAIQENLKTMLSSDGNLLSKLSSAARRAVVVGQGGKPSTFSTCSSSTRTTNVALTTRDEVRGTRRWSKKHYKKCLSCATKSAKQNPWERVEKNVYGVGAAPDIRNIPGKKYRSVALRFTRESVGEQLLELVRVRVVLSVMGENNQSLENPQQCATLMADILTKWVNKELTYAMEAAAEAPWNDKNNGNLQVGAAVDVLLHSLRACVSVSVGTPKGMEVPVSDGRTLITLNISITTPLHLSTLQPFVDLLTVPSQRSYILKEIVEPVAKRVGELFGMKDMTKYLTVAFNTVDALARIAEYGKSVPLPKVGTSKSKSARPPRNVNLAEEVRSIILALAVFDSVLEVCAAVPVTESVSSLTDAKEVTLKITKSVIQRLLPPKGCIFPPTNDPNAMDIVAKLMRAPTRFLEILNNTFSSNKLLPSTSRISFLDNFVSPKLKINYALNNFSELLIEFFRPYVPGMGVLTSEEKSKMSKSRIPPCTPVVEVPSDVLRANAQLVEDAQALLQHLEQIKTPELSPDAAEVAERGVELAYAALQQINENKERSGFRNELEKLPLKVEETVRVRVDIYIPIGTRNDSLMMSGSELVYFQVDAVRGY</sequence>
<gene>
    <name evidence="2" type="ORF">TVY486_1013950</name>
</gene>
<feature type="coiled-coil region" evidence="1">
    <location>
        <begin position="1"/>
        <end position="32"/>
    </location>
</feature>